<feature type="zinc finger region" description="C3H1-type" evidence="4">
    <location>
        <begin position="1446"/>
        <end position="1471"/>
    </location>
</feature>
<feature type="region of interest" description="Disordered" evidence="6">
    <location>
        <begin position="1355"/>
        <end position="1447"/>
    </location>
</feature>
<feature type="compositionally biased region" description="Polar residues" evidence="6">
    <location>
        <begin position="818"/>
        <end position="828"/>
    </location>
</feature>
<feature type="region of interest" description="Disordered" evidence="6">
    <location>
        <begin position="1060"/>
        <end position="1079"/>
    </location>
</feature>
<accession>A0AB34FET3</accession>
<dbReference type="PROSITE" id="PS50103">
    <property type="entry name" value="ZF_C3H1"/>
    <property type="match status" value="1"/>
</dbReference>
<dbReference type="SUPFAM" id="SSF90229">
    <property type="entry name" value="CCCH zinc finger"/>
    <property type="match status" value="1"/>
</dbReference>
<feature type="compositionally biased region" description="Low complexity" evidence="6">
    <location>
        <begin position="1359"/>
        <end position="1377"/>
    </location>
</feature>
<evidence type="ECO:0000256" key="1">
    <source>
        <dbReference type="ARBA" id="ARBA00022723"/>
    </source>
</evidence>
<feature type="coiled-coil region" evidence="5">
    <location>
        <begin position="1261"/>
        <end position="1288"/>
    </location>
</feature>
<keyword evidence="2 4" id="KW-0863">Zinc-finger</keyword>
<gene>
    <name evidence="8" type="ORF">O9K51_10136</name>
</gene>
<feature type="compositionally biased region" description="Low complexity" evidence="6">
    <location>
        <begin position="203"/>
        <end position="220"/>
    </location>
</feature>
<feature type="region of interest" description="Disordered" evidence="6">
    <location>
        <begin position="1139"/>
        <end position="1166"/>
    </location>
</feature>
<feature type="compositionally biased region" description="Low complexity" evidence="6">
    <location>
        <begin position="884"/>
        <end position="909"/>
    </location>
</feature>
<feature type="compositionally biased region" description="Polar residues" evidence="6">
    <location>
        <begin position="1"/>
        <end position="20"/>
    </location>
</feature>
<dbReference type="GO" id="GO:0003713">
    <property type="term" value="F:transcription coactivator activity"/>
    <property type="evidence" value="ECO:0007669"/>
    <property type="project" value="TreeGrafter"/>
</dbReference>
<feature type="compositionally biased region" description="Low complexity" evidence="6">
    <location>
        <begin position="802"/>
        <end position="817"/>
    </location>
</feature>
<feature type="compositionally biased region" description="Basic and acidic residues" evidence="6">
    <location>
        <begin position="974"/>
        <end position="986"/>
    </location>
</feature>
<dbReference type="InterPro" id="IPR000571">
    <property type="entry name" value="Znf_CCCH"/>
</dbReference>
<feature type="compositionally biased region" description="Basic and acidic residues" evidence="6">
    <location>
        <begin position="922"/>
        <end position="937"/>
    </location>
</feature>
<dbReference type="PANTHER" id="PTHR23107:SF0">
    <property type="entry name" value="IP09280P"/>
    <property type="match status" value="1"/>
</dbReference>
<keyword evidence="1 4" id="KW-0479">Metal-binding</keyword>
<evidence type="ECO:0000256" key="2">
    <source>
        <dbReference type="ARBA" id="ARBA00022771"/>
    </source>
</evidence>
<organism evidence="8 9">
    <name type="scientific">Purpureocillium lavendulum</name>
    <dbReference type="NCBI Taxonomy" id="1247861"/>
    <lineage>
        <taxon>Eukaryota</taxon>
        <taxon>Fungi</taxon>
        <taxon>Dikarya</taxon>
        <taxon>Ascomycota</taxon>
        <taxon>Pezizomycotina</taxon>
        <taxon>Sordariomycetes</taxon>
        <taxon>Hypocreomycetidae</taxon>
        <taxon>Hypocreales</taxon>
        <taxon>Ophiocordycipitaceae</taxon>
        <taxon>Purpureocillium</taxon>
    </lineage>
</organism>
<feature type="compositionally biased region" description="Polar residues" evidence="6">
    <location>
        <begin position="193"/>
        <end position="202"/>
    </location>
</feature>
<feature type="compositionally biased region" description="Pro residues" evidence="6">
    <location>
        <begin position="331"/>
        <end position="341"/>
    </location>
</feature>
<feature type="region of interest" description="Disordered" evidence="6">
    <location>
        <begin position="159"/>
        <end position="280"/>
    </location>
</feature>
<feature type="compositionally biased region" description="Low complexity" evidence="6">
    <location>
        <begin position="865"/>
        <end position="877"/>
    </location>
</feature>
<evidence type="ECO:0000256" key="5">
    <source>
        <dbReference type="SAM" id="Coils"/>
    </source>
</evidence>
<feature type="compositionally biased region" description="Basic and acidic residues" evidence="6">
    <location>
        <begin position="536"/>
        <end position="562"/>
    </location>
</feature>
<dbReference type="EMBL" id="JAQHRD010000013">
    <property type="protein sequence ID" value="KAJ6437166.1"/>
    <property type="molecule type" value="Genomic_DNA"/>
</dbReference>
<feature type="compositionally biased region" description="Basic and acidic residues" evidence="6">
    <location>
        <begin position="1402"/>
        <end position="1429"/>
    </location>
</feature>
<dbReference type="InterPro" id="IPR041367">
    <property type="entry name" value="Znf-CCCH_4"/>
</dbReference>
<feature type="region of interest" description="Disordered" evidence="6">
    <location>
        <begin position="993"/>
        <end position="1027"/>
    </location>
</feature>
<dbReference type="InterPro" id="IPR036855">
    <property type="entry name" value="Znf_CCCH_sf"/>
</dbReference>
<feature type="domain" description="C3H1-type" evidence="7">
    <location>
        <begin position="1446"/>
        <end position="1471"/>
    </location>
</feature>
<evidence type="ECO:0000256" key="6">
    <source>
        <dbReference type="SAM" id="MobiDB-lite"/>
    </source>
</evidence>
<feature type="compositionally biased region" description="Polar residues" evidence="6">
    <location>
        <begin position="159"/>
        <end position="170"/>
    </location>
</feature>
<feature type="compositionally biased region" description="Low complexity" evidence="6">
    <location>
        <begin position="1143"/>
        <end position="1161"/>
    </location>
</feature>
<feature type="compositionally biased region" description="Low complexity" evidence="6">
    <location>
        <begin position="295"/>
        <end position="307"/>
    </location>
</feature>
<feature type="region of interest" description="Disordered" evidence="6">
    <location>
        <begin position="294"/>
        <end position="391"/>
    </location>
</feature>
<evidence type="ECO:0000259" key="7">
    <source>
        <dbReference type="PROSITE" id="PS50103"/>
    </source>
</evidence>
<sequence length="1471" mass="160435">MQSWAGQDQNAADGSNQWQTGFVYPGQNGQYDPNQHQWAQPGGTGFSQVGHNAQDAGATDFHFDPAQQGHGGFLDEQQHLAASQSSQPGFHGAHGSIHPQFAAPGQDMLDPSFANLHPSMFAQQQQAGKMSHGGGAAMNHVAMGQVQTHSHTHPQAFTQQDFSYPSQGGQAFSPPAPQVAQYSPPQLMARPASTRQRSHTPVQQQQQQQHQPQPQQQQQPQPQPQFDSNNIHPGLAQGAAFSRPSQGSPVQQHPQQQVFSDPGQAYAAPANGQHNHFQGSTHGHITYQQFQEPVAQAQAQQNHFQQQGFSASPPSYQQPGQGTSVQQLQPQVPPQPSPALAPAPGVSAEPDVGTPQSVPAESPAKKRKRVTKSTPEAAAESPVPAVPDLSAESTAKKVEEVDALKAPVLTPEEAKLLAESNKRGKGHGKALATKAIPYLVNDGTIKLPAPKSFDKLSPMVAVPSRSGKPAVLGLGYALPCEIQGRFTSQYKPSMDKAGLDERKDEAKDLLGDYDRSMKALGKRQPKYTEYPHSFKEQLKADEASRNKAEKKAKKELEEERNKPARPPIRPTELAAAAAWDIIGIVKIEPTVARTSTLIANRVKEAGEYLINLRGEANRAIKAYEQAVKDKLPDPETAKLKNEADQKREALYQALDATLVHADDAVIDNLGGHQKLVLSLVNALIACSKVNDFSGKLPKIVLELFTHFKITKKIAETPNFDTVRKRFEEKGDKDVKDLVREVSVAIRKFNKATESETGYAGTSAAGRAKLGIKHSAADASAKRSRDEEEDTRTVKKIAVEPGSSSLSKKLGQSKILSSATKTAPSTIPKTSILPGKSRPIAKPASKPEGPTAADSPGTSADEKKTGLSTTSGTKPVITIKKDAKPAAPKPAATSSSSSVVSSISSLLDSINSKKPEPQVPVVKEIDRSTTPETTEQRAKRLRKEARRKLRVSWKPETELVQIKVFEKDDEEDEGRDVNQLRDAADDRSEGMVLKRRVNVNVDDEDDDVPYQPWEEPTPTDFSHLPEDIRKKSYITRGGNVTVNTEEQKRIAEREHRELMAIYTDPADIPESSKSPPPEDSAMAIEPKVVQLPSDDPKFSELHRRWQEEQQMGRDLAYEAALKRLDAKNNMSTRLDSILGRLHRPGSGAQGAAAPSAHQAAASGGAGSKHTNVHVPFAFGPAVEASVLGWLKWDKNRLWRDPNPVHTDPARVHQYANPEVERAGRVLEGVVALLAGKPYPATAPPQWLMHDEEKVREWWLGHNKEAAVRQKRLEEERARAEAEANALMAATASQQAPGVSQDWNAYYAQQQYAPYMALLQQINSGAQQPAAASQAPAAAQPHMPDNQLQSILAAINSQPSQQQQQQGGQGQQQQQQQQQDTRAGYDYLSSFAQGQQASASHGSGDWDREWERQDHAGRATGEQNRDGDDGRGKKKRTLPPHKPANKALIGTKPCTFWQQGKCARGDKCTFRHD</sequence>
<feature type="region of interest" description="Disordered" evidence="6">
    <location>
        <begin position="967"/>
        <end position="986"/>
    </location>
</feature>
<comment type="caution">
    <text evidence="8">The sequence shown here is derived from an EMBL/GenBank/DDBJ whole genome shotgun (WGS) entry which is preliminary data.</text>
</comment>
<feature type="region of interest" description="Disordered" evidence="6">
    <location>
        <begin position="1"/>
        <end position="71"/>
    </location>
</feature>
<dbReference type="GO" id="GO:0045944">
    <property type="term" value="P:positive regulation of transcription by RNA polymerase II"/>
    <property type="evidence" value="ECO:0007669"/>
    <property type="project" value="TreeGrafter"/>
</dbReference>
<evidence type="ECO:0000256" key="3">
    <source>
        <dbReference type="ARBA" id="ARBA00022833"/>
    </source>
</evidence>
<feature type="compositionally biased region" description="Polar residues" evidence="6">
    <location>
        <begin position="308"/>
        <end position="323"/>
    </location>
</feature>
<dbReference type="Proteomes" id="UP001163105">
    <property type="component" value="Unassembled WGS sequence"/>
</dbReference>
<dbReference type="PANTHER" id="PTHR23107">
    <property type="entry name" value="SYNOVIAL SARCOMA ASSOCIATED SS18 PROTEIN"/>
    <property type="match status" value="1"/>
</dbReference>
<keyword evidence="5" id="KW-0175">Coiled coil</keyword>
<evidence type="ECO:0000256" key="4">
    <source>
        <dbReference type="PROSITE-ProRule" id="PRU00723"/>
    </source>
</evidence>
<protein>
    <submittedName>
        <fullName evidence="8">C-x8-C-x5-C-x3-H type zinc finger protein</fullName>
    </submittedName>
</protein>
<feature type="region of interest" description="Disordered" evidence="6">
    <location>
        <begin position="536"/>
        <end position="567"/>
    </location>
</feature>
<dbReference type="GO" id="GO:0008270">
    <property type="term" value="F:zinc ion binding"/>
    <property type="evidence" value="ECO:0007669"/>
    <property type="project" value="UniProtKB-KW"/>
</dbReference>
<feature type="compositionally biased region" description="Low complexity" evidence="6">
    <location>
        <begin position="244"/>
        <end position="258"/>
    </location>
</feature>
<feature type="compositionally biased region" description="Polar residues" evidence="6">
    <location>
        <begin position="27"/>
        <end position="38"/>
    </location>
</feature>
<dbReference type="Gene3D" id="4.10.1000.10">
    <property type="entry name" value="Zinc finger, CCCH-type"/>
    <property type="match status" value="1"/>
</dbReference>
<keyword evidence="3 4" id="KW-0862">Zinc</keyword>
<dbReference type="Pfam" id="PF18044">
    <property type="entry name" value="zf-CCCH_4"/>
    <property type="match status" value="1"/>
</dbReference>
<feature type="region of interest" description="Disordered" evidence="6">
    <location>
        <begin position="773"/>
        <end position="947"/>
    </location>
</feature>
<name>A0AB34FET3_9HYPO</name>
<feature type="compositionally biased region" description="Basic residues" evidence="6">
    <location>
        <begin position="938"/>
        <end position="947"/>
    </location>
</feature>
<reference evidence="8" key="1">
    <citation type="submission" date="2023-01" db="EMBL/GenBank/DDBJ databases">
        <title>The growth and conidiation of Purpureocillium lavendulum are regulated by nitrogen source and histone H3K14 acetylation.</title>
        <authorList>
            <person name="Tang P."/>
            <person name="Han J."/>
            <person name="Zhang C."/>
            <person name="Tang P."/>
            <person name="Qi F."/>
            <person name="Zhang K."/>
            <person name="Liang L."/>
        </authorList>
    </citation>
    <scope>NUCLEOTIDE SEQUENCE</scope>
    <source>
        <strain evidence="8">YMF1.00683</strain>
    </source>
</reference>
<evidence type="ECO:0000313" key="8">
    <source>
        <dbReference type="EMBL" id="KAJ6437166.1"/>
    </source>
</evidence>
<proteinExistence type="predicted"/>
<dbReference type="GO" id="GO:0005634">
    <property type="term" value="C:nucleus"/>
    <property type="evidence" value="ECO:0007669"/>
    <property type="project" value="TreeGrafter"/>
</dbReference>
<feature type="compositionally biased region" description="Low complexity" evidence="6">
    <location>
        <begin position="375"/>
        <end position="387"/>
    </location>
</feature>
<evidence type="ECO:0000313" key="9">
    <source>
        <dbReference type="Proteomes" id="UP001163105"/>
    </source>
</evidence>
<feature type="compositionally biased region" description="Low complexity" evidence="6">
    <location>
        <begin position="1387"/>
        <end position="1401"/>
    </location>
</feature>
<keyword evidence="9" id="KW-1185">Reference proteome</keyword>